<dbReference type="PANTHER" id="PTHR43245:SF23">
    <property type="entry name" value="NAD(P)-BINDING DOMAIN-CONTAINING PROTEIN"/>
    <property type="match status" value="1"/>
</dbReference>
<dbReference type="PANTHER" id="PTHR43245">
    <property type="entry name" value="BIFUNCTIONAL POLYMYXIN RESISTANCE PROTEIN ARNA"/>
    <property type="match status" value="1"/>
</dbReference>
<evidence type="ECO:0000259" key="1">
    <source>
        <dbReference type="Pfam" id="PF01370"/>
    </source>
</evidence>
<dbReference type="SUPFAM" id="SSF51735">
    <property type="entry name" value="NAD(P)-binding Rossmann-fold domains"/>
    <property type="match status" value="1"/>
</dbReference>
<gene>
    <name evidence="2" type="ORF">US28_C0031G0005</name>
</gene>
<dbReference type="InterPro" id="IPR036291">
    <property type="entry name" value="NAD(P)-bd_dom_sf"/>
</dbReference>
<name>A0A0G0F9W1_9BACT</name>
<dbReference type="Gene3D" id="3.40.50.720">
    <property type="entry name" value="NAD(P)-binding Rossmann-like Domain"/>
    <property type="match status" value="1"/>
</dbReference>
<sequence>MKVLITGIDGYIGTQMAQVFISAGHDITGIDTGFYREGWLYNGVKFSPKVITKDTRQITLEDLKGFDAVISLADLSNDPLGNQDPKNTYEINHKAIIRLAKLAKKAGVKRFIYSSSCSIYGVAKDGLVDENSEVLPQTTYAKCKLLVEQDLKKLADNNFSPTYMRNATVFGASPRMRFDLVVNNLSGIAWTQKEIRLSSDGTPWRPLVHILDVCEAFLTVLEAPEKLVHNQIFNVGSTTGNYQIKDIAKIIGKVFPGCKVSFGKSDGDTRSYKVSFEKIKKTFPKLKIKRTVEYSAKELKDIFKKVQMSKEVFEFRGFTRLKEIEHLKKTGQINKEFFWN</sequence>
<dbReference type="Proteomes" id="UP000034448">
    <property type="component" value="Unassembled WGS sequence"/>
</dbReference>
<dbReference type="Pfam" id="PF01370">
    <property type="entry name" value="Epimerase"/>
    <property type="match status" value="1"/>
</dbReference>
<evidence type="ECO:0000313" key="3">
    <source>
        <dbReference type="Proteomes" id="UP000034448"/>
    </source>
</evidence>
<dbReference type="InterPro" id="IPR001509">
    <property type="entry name" value="Epimerase_deHydtase"/>
</dbReference>
<dbReference type="PATRIC" id="fig|1618417.4.peg.1016"/>
<comment type="caution">
    <text evidence="2">The sequence shown here is derived from an EMBL/GenBank/DDBJ whole genome shotgun (WGS) entry which is preliminary data.</text>
</comment>
<reference evidence="2 3" key="1">
    <citation type="journal article" date="2015" name="Nature">
        <title>rRNA introns, odd ribosomes, and small enigmatic genomes across a large radiation of phyla.</title>
        <authorList>
            <person name="Brown C.T."/>
            <person name="Hug L.A."/>
            <person name="Thomas B.C."/>
            <person name="Sharon I."/>
            <person name="Castelle C.J."/>
            <person name="Singh A."/>
            <person name="Wilkins M.J."/>
            <person name="Williams K.H."/>
            <person name="Banfield J.F."/>
        </authorList>
    </citation>
    <scope>NUCLEOTIDE SEQUENCE [LARGE SCALE GENOMIC DNA]</scope>
</reference>
<organism evidence="2 3">
    <name type="scientific">Candidatus Daviesbacteria bacterium GW2011_GWA1_36_8</name>
    <dbReference type="NCBI Taxonomy" id="1618417"/>
    <lineage>
        <taxon>Bacteria</taxon>
        <taxon>Candidatus Daviesiibacteriota</taxon>
    </lineage>
</organism>
<feature type="domain" description="NAD-dependent epimerase/dehydratase" evidence="1">
    <location>
        <begin position="3"/>
        <end position="236"/>
    </location>
</feature>
<accession>A0A0G0F9W1</accession>
<protein>
    <submittedName>
        <fullName evidence="2">Nucleoside-diphosphate-sugar epimerase</fullName>
    </submittedName>
</protein>
<dbReference type="AlphaFoldDB" id="A0A0G0F9W1"/>
<dbReference type="EMBL" id="LBSJ01000031">
    <property type="protein sequence ID" value="KKQ14722.1"/>
    <property type="molecule type" value="Genomic_DNA"/>
</dbReference>
<proteinExistence type="predicted"/>
<evidence type="ECO:0000313" key="2">
    <source>
        <dbReference type="EMBL" id="KKQ14722.1"/>
    </source>
</evidence>
<dbReference type="InterPro" id="IPR050177">
    <property type="entry name" value="Lipid_A_modif_metabolic_enz"/>
</dbReference>
<dbReference type="CDD" id="cd08946">
    <property type="entry name" value="SDR_e"/>
    <property type="match status" value="1"/>
</dbReference>